<dbReference type="InterPro" id="IPR026057">
    <property type="entry name" value="TBL_C"/>
</dbReference>
<dbReference type="PANTHER" id="PTHR32285:SF235">
    <property type="entry name" value="PROTEIN TRICHOME BIREFRINGENCE-LIKE 16"/>
    <property type="match status" value="1"/>
</dbReference>
<dbReference type="AlphaFoldDB" id="A0AAV8TGH9"/>
<dbReference type="Pfam" id="PF13839">
    <property type="entry name" value="PC-Esterase"/>
    <property type="match status" value="1"/>
</dbReference>
<dbReference type="InterPro" id="IPR029962">
    <property type="entry name" value="TBL"/>
</dbReference>
<evidence type="ECO:0000259" key="2">
    <source>
        <dbReference type="Pfam" id="PF13839"/>
    </source>
</evidence>
<feature type="domain" description="Trichome birefringence-like C-terminal" evidence="2">
    <location>
        <begin position="35"/>
        <end position="314"/>
    </location>
</feature>
<evidence type="ECO:0000313" key="3">
    <source>
        <dbReference type="EMBL" id="KAJ8765365.1"/>
    </source>
</evidence>
<reference evidence="3 4" key="1">
    <citation type="submission" date="2021-09" db="EMBL/GenBank/DDBJ databases">
        <title>Genomic insights and catalytic innovation underlie evolution of tropane alkaloids biosynthesis.</title>
        <authorList>
            <person name="Wang Y.-J."/>
            <person name="Tian T."/>
            <person name="Huang J.-P."/>
            <person name="Huang S.-X."/>
        </authorList>
    </citation>
    <scope>NUCLEOTIDE SEQUENCE [LARGE SCALE GENOMIC DNA]</scope>
    <source>
        <strain evidence="3">KIB-2018</strain>
        <tissue evidence="3">Leaf</tissue>
    </source>
</reference>
<dbReference type="Proteomes" id="UP001159364">
    <property type="component" value="Linkage Group LG05"/>
</dbReference>
<accession>A0AAV8TGH9</accession>
<protein>
    <recommendedName>
        <fullName evidence="2">Trichome birefringence-like C-terminal domain-containing protein</fullName>
    </recommendedName>
</protein>
<gene>
    <name evidence="3" type="ORF">K2173_012062</name>
</gene>
<dbReference type="PANTHER" id="PTHR32285">
    <property type="entry name" value="PROTEIN TRICHOME BIREFRINGENCE-LIKE 9-RELATED"/>
    <property type="match status" value="1"/>
</dbReference>
<comment type="similarity">
    <text evidence="1">Belongs to the PC-esterase family. TBL subfamily.</text>
</comment>
<evidence type="ECO:0000313" key="4">
    <source>
        <dbReference type="Proteomes" id="UP001159364"/>
    </source>
</evidence>
<dbReference type="GO" id="GO:0016413">
    <property type="term" value="F:O-acetyltransferase activity"/>
    <property type="evidence" value="ECO:0007669"/>
    <property type="project" value="InterPro"/>
</dbReference>
<sequence>MIVTSSEKGPWSCRLLNRTDFSYEKYKWQPLNCDIPESNRTAFLKKIKNKTIAFFGDSLGRQQFQSLMCMVSGGDESSEVIDVADEYGLNGSVYRFSDTNTTILYQWSSTLTDSEPINMTTQDSTTPTTFNALYLDRPPSTLSTLIDRFDVVVLNTGHHWNHGKFRVNRWVSYVNGTKLEPEAELGRIENAKNFKVRSIVKWLDEQIRQRPGLKGFFRTISPRHFVDGDWNTGGNCKNTVPLSRGSEVLEEKSRDGGVEDAVRGTRVKMLDITAISELRDEAHIARGFRNSGGYDCLHWCLPGVPDTWNELLIAQI</sequence>
<keyword evidence="4" id="KW-1185">Reference proteome</keyword>
<organism evidence="3 4">
    <name type="scientific">Erythroxylum novogranatense</name>
    <dbReference type="NCBI Taxonomy" id="1862640"/>
    <lineage>
        <taxon>Eukaryota</taxon>
        <taxon>Viridiplantae</taxon>
        <taxon>Streptophyta</taxon>
        <taxon>Embryophyta</taxon>
        <taxon>Tracheophyta</taxon>
        <taxon>Spermatophyta</taxon>
        <taxon>Magnoliopsida</taxon>
        <taxon>eudicotyledons</taxon>
        <taxon>Gunneridae</taxon>
        <taxon>Pentapetalae</taxon>
        <taxon>rosids</taxon>
        <taxon>fabids</taxon>
        <taxon>Malpighiales</taxon>
        <taxon>Erythroxylaceae</taxon>
        <taxon>Erythroxylum</taxon>
    </lineage>
</organism>
<comment type="caution">
    <text evidence="3">The sequence shown here is derived from an EMBL/GenBank/DDBJ whole genome shotgun (WGS) entry which is preliminary data.</text>
</comment>
<proteinExistence type="inferred from homology"/>
<name>A0AAV8TGH9_9ROSI</name>
<evidence type="ECO:0000256" key="1">
    <source>
        <dbReference type="ARBA" id="ARBA00007727"/>
    </source>
</evidence>
<dbReference type="EMBL" id="JAIWQS010000005">
    <property type="protein sequence ID" value="KAJ8765365.1"/>
    <property type="molecule type" value="Genomic_DNA"/>
</dbReference>
<dbReference type="GO" id="GO:0005794">
    <property type="term" value="C:Golgi apparatus"/>
    <property type="evidence" value="ECO:0007669"/>
    <property type="project" value="TreeGrafter"/>
</dbReference>